<comment type="subcellular location">
    <subcellularLocation>
        <location evidence="1">Nucleus</location>
        <location evidence="1">Nuclear pore complex</location>
    </subcellularLocation>
</comment>
<feature type="region of interest" description="Disordered" evidence="13">
    <location>
        <begin position="992"/>
        <end position="1015"/>
    </location>
</feature>
<evidence type="ECO:0000256" key="12">
    <source>
        <dbReference type="SAM" id="Coils"/>
    </source>
</evidence>
<dbReference type="Gene3D" id="2.130.10.10">
    <property type="entry name" value="YVTN repeat-like/Quinoprotein amine dehydrogenase"/>
    <property type="match status" value="1"/>
</dbReference>
<feature type="region of interest" description="Disordered" evidence="13">
    <location>
        <begin position="1463"/>
        <end position="1485"/>
    </location>
</feature>
<name>A0A6J2U7U6_DROLE</name>
<dbReference type="FunFam" id="2.130.10.10:FF:000142">
    <property type="entry name" value="Nuclear pore complex protein Nup214"/>
    <property type="match status" value="1"/>
</dbReference>
<evidence type="ECO:0000256" key="1">
    <source>
        <dbReference type="ARBA" id="ARBA00004567"/>
    </source>
</evidence>
<reference evidence="16" key="1">
    <citation type="submission" date="2025-08" db="UniProtKB">
        <authorList>
            <consortium name="RefSeq"/>
        </authorList>
    </citation>
    <scope>IDENTIFICATION</scope>
    <source>
        <strain evidence="16">11010-0011.00</strain>
        <tissue evidence="16">Whole body</tissue>
    </source>
</reference>
<dbReference type="CTD" id="8021"/>
<proteinExistence type="predicted"/>
<evidence type="ECO:0000256" key="9">
    <source>
        <dbReference type="ARBA" id="ARBA00068360"/>
    </source>
</evidence>
<keyword evidence="4" id="KW-0509">mRNA transport</keyword>
<feature type="coiled-coil region" evidence="12">
    <location>
        <begin position="569"/>
        <end position="623"/>
    </location>
</feature>
<dbReference type="Proteomes" id="UP000504634">
    <property type="component" value="Unplaced"/>
</dbReference>
<keyword evidence="6" id="KW-0811">Translocation</keyword>
<feature type="compositionally biased region" description="Pro residues" evidence="13">
    <location>
        <begin position="430"/>
        <end position="439"/>
    </location>
</feature>
<feature type="compositionally biased region" description="Low complexity" evidence="13">
    <location>
        <begin position="1476"/>
        <end position="1485"/>
    </location>
</feature>
<dbReference type="Pfam" id="PF16755">
    <property type="entry name" value="Beta-prop_NUP159_NUP214"/>
    <property type="match status" value="1"/>
</dbReference>
<dbReference type="GeneID" id="115631712"/>
<feature type="region of interest" description="Disordered" evidence="13">
    <location>
        <begin position="1603"/>
        <end position="1643"/>
    </location>
</feature>
<keyword evidence="7" id="KW-0906">Nuclear pore complex</keyword>
<protein>
    <recommendedName>
        <fullName evidence="9">Nuclear pore complex protein Nup214</fullName>
    </recommendedName>
    <alternativeName>
        <fullName evidence="11">214 kDa nucleoporin</fullName>
    </alternativeName>
    <alternativeName>
        <fullName evidence="10">Nucleoporin Nup214</fullName>
    </alternativeName>
</protein>
<dbReference type="PANTHER" id="PTHR48125:SF10">
    <property type="entry name" value="OS12G0136300 PROTEIN"/>
    <property type="match status" value="1"/>
</dbReference>
<evidence type="ECO:0000313" key="15">
    <source>
        <dbReference type="Proteomes" id="UP000504634"/>
    </source>
</evidence>
<dbReference type="PANTHER" id="PTHR48125">
    <property type="entry name" value="LP07818P1"/>
    <property type="match status" value="1"/>
</dbReference>
<evidence type="ECO:0000256" key="11">
    <source>
        <dbReference type="ARBA" id="ARBA00083901"/>
    </source>
</evidence>
<keyword evidence="5" id="KW-0653">Protein transport</keyword>
<evidence type="ECO:0000256" key="2">
    <source>
        <dbReference type="ARBA" id="ARBA00022448"/>
    </source>
</evidence>
<dbReference type="SUPFAM" id="SSF117289">
    <property type="entry name" value="Nucleoporin domain"/>
    <property type="match status" value="1"/>
</dbReference>
<evidence type="ECO:0000256" key="8">
    <source>
        <dbReference type="ARBA" id="ARBA00023242"/>
    </source>
</evidence>
<dbReference type="InterPro" id="IPR039462">
    <property type="entry name" value="Nup159/Nup146_N"/>
</dbReference>
<organism evidence="15 16">
    <name type="scientific">Drosophila lebanonensis</name>
    <name type="common">Fruit fly</name>
    <name type="synonym">Scaptodrosophila lebanonensis</name>
    <dbReference type="NCBI Taxonomy" id="7225"/>
    <lineage>
        <taxon>Eukaryota</taxon>
        <taxon>Metazoa</taxon>
        <taxon>Ecdysozoa</taxon>
        <taxon>Arthropoda</taxon>
        <taxon>Hexapoda</taxon>
        <taxon>Insecta</taxon>
        <taxon>Pterygota</taxon>
        <taxon>Neoptera</taxon>
        <taxon>Endopterygota</taxon>
        <taxon>Diptera</taxon>
        <taxon>Brachycera</taxon>
        <taxon>Muscomorpha</taxon>
        <taxon>Ephydroidea</taxon>
        <taxon>Drosophilidae</taxon>
        <taxon>Scaptodrosophila</taxon>
    </lineage>
</organism>
<dbReference type="OrthoDB" id="248320at2759"/>
<evidence type="ECO:0000256" key="10">
    <source>
        <dbReference type="ARBA" id="ARBA00077390"/>
    </source>
</evidence>
<evidence type="ECO:0000259" key="14">
    <source>
        <dbReference type="Pfam" id="PF16755"/>
    </source>
</evidence>
<evidence type="ECO:0000256" key="3">
    <source>
        <dbReference type="ARBA" id="ARBA00022737"/>
    </source>
</evidence>
<gene>
    <name evidence="16" type="primary">LOC115631712</name>
</gene>
<dbReference type="GO" id="GO:0051028">
    <property type="term" value="P:mRNA transport"/>
    <property type="evidence" value="ECO:0007669"/>
    <property type="project" value="UniProtKB-KW"/>
</dbReference>
<evidence type="ECO:0000256" key="4">
    <source>
        <dbReference type="ARBA" id="ARBA00022816"/>
    </source>
</evidence>
<keyword evidence="3" id="KW-0677">Repeat</keyword>
<dbReference type="RefSeq" id="XP_030384399.1">
    <property type="nucleotide sequence ID" value="XM_030528539.1"/>
</dbReference>
<sequence>MALNAPACKDTQDVQFKLHDKFVAFKECGEPRSNVQLLAISSSRGLLFAGNPSAPEMKVIIIKDLADAKMTCKQPQARLISLPSTPNYISCSADGNLLAVNYTQNGTSLLDIYSVQSFMTATVKPVYNIRLAPEDYVYAVQLLWNPVLPNNLAVVLSNGGLCMYALKEAGNFDMQTLDKSNQVKCGCWSPKGKQIVLGFPSGQLQQFKPDLTPAKTIVCPPNVHDAPFDTIAVHWLSTFQFAAVFLHHGEDCNPALYIVNAPKGAAPTYINYYDICYSLNGPRNHQFIFTHVSQWNFLLVTSANGVEVGVMGTTEAGDTPTWQQLTMLDEARIEMPLSEGSQEETFPLGFAYDTSTTHQLTINEQKLGIMPMVHVLSTDGKLLAFDFLNLMTGAVSVCSPPPPLADTSGQFRTLDKLLGAENKAAAPAAAAPPPKPEPTPKAEMSFAFPPNTVTSTPAAAKEKPLPFFPSLGDLGNKAPPAAAPASAPAPAPVLSFGAPTATLPSFGNPTVKPVSSFSSGLELVNNKPLYMVPSTFAPATNQLANAQSDSRMPVEHPELSDNDVEDVINQILAVQINAFSEEIQQLKRQTYSLLENLESPSSIKFYSKRLEDLQELNEQAQDVDFELDVQGLRQSLNESYAVVAECRARLEMHKNPEITRLMTSNTFDPTCQRILMRLRSYVAANEAQLRLAEQQIDTQWDQFQDVIRRRTKSKMHMPCLEGIYQRLTRLQNITSDERIKLNSIKAKLKDRGLLQPALLGKDASRTRVNETIDSLADSILSMSFSQVVDRNTKKLSKDKLQAIRKATQQGKINVIKPQRPDRVGLKSEVILETKIKSEQKKRASAAAAQKPPTAHKATQVATAVSAPAAPAPAPPPVIKTSVAKPAIQQTPVSSQFSFGNTSSSFVKATGTVTTAATNLPTPSTVVELSNKPAPALSMFGGAGSGLGSSGSIFNFSQAGGIPSKPTISFGGSNSAAPATGFFAGLGSNLDASKNATTKPKDTTPPKETPAVGGKPIETKKETTDLRKMLQPPINVGGFGSTNEAQATSTTTTTNTASASAFGSQFTFTGFGTSLGIGGASSTAPTTVPKAAPLAFGVAAPVKEPTASPATGLFAAAAKAATQPAPPPTGLFATAAKAATQPTPPATGLFAAAAKTAAEIVESTTTATFESKGSNMSVAPASIASAKSSEAAVTVVTPATTTAVASTTTESKDNLFGSVNICKPTVREGSGDSAGNVQPANVFSGFGNIAGNAGNFQFGADINAGGDASRGLFGTATTAAATTSVTTATSTSTAPSSVANVVTAVATSAVGTATTAPTTTTSPDSSSFSFSSVFNSLSTTSATPTLTSAPPAAFTAATTATTTGGPTSIFGGATSFATPTAAAAATTAAANPFQSKPFEAASPPAPAGNIFGGAPKPEQSVFGGSVTATAPPSGLFGSVAISSPSPFSNQPAAPASGGNIFSQAANTFGGSPGAPPSTSIFGGAGAGAASTTSPFGGSSIFGGGSANTTNQSPAGATAPAGGSIFGQSVFGQAAANATPVSGGNLFGGAASGGSIFGAANTATGNATSGGSLFESSSPGFGLFSQTTPASGGFGAFAQGGASVAQSGFGSMQPQQQQQPAAGGFGAKPVFGGSPSFGSPPTFGGAATFGSPKGFGAFGNATSTTTPSAFGAVAPAPKGNIFETLGSQESGLSFGNLAQTGNTNAQKPAFGGSSFMNYR</sequence>
<dbReference type="GO" id="GO:0006913">
    <property type="term" value="P:nucleocytoplasmic transport"/>
    <property type="evidence" value="ECO:0007669"/>
    <property type="project" value="UniProtKB-ARBA"/>
</dbReference>
<feature type="compositionally biased region" description="Low complexity" evidence="13">
    <location>
        <begin position="1603"/>
        <end position="1620"/>
    </location>
</feature>
<dbReference type="InterPro" id="IPR015943">
    <property type="entry name" value="WD40/YVTN_repeat-like_dom_sf"/>
</dbReference>
<dbReference type="GO" id="GO:0005643">
    <property type="term" value="C:nuclear pore"/>
    <property type="evidence" value="ECO:0007669"/>
    <property type="project" value="UniProtKB-SubCell"/>
</dbReference>
<feature type="region of interest" description="Disordered" evidence="13">
    <location>
        <begin position="423"/>
        <end position="458"/>
    </location>
</feature>
<feature type="compositionally biased region" description="Low complexity" evidence="13">
    <location>
        <begin position="844"/>
        <end position="858"/>
    </location>
</feature>
<keyword evidence="8" id="KW-0539">Nucleus</keyword>
<keyword evidence="2" id="KW-0813">Transport</keyword>
<keyword evidence="15" id="KW-1185">Reference proteome</keyword>
<feature type="region of interest" description="Disordered" evidence="13">
    <location>
        <begin position="841"/>
        <end position="872"/>
    </location>
</feature>
<dbReference type="GO" id="GO:0006886">
    <property type="term" value="P:intracellular protein transport"/>
    <property type="evidence" value="ECO:0007669"/>
    <property type="project" value="UniProtKB-ARBA"/>
</dbReference>
<feature type="region of interest" description="Disordered" evidence="13">
    <location>
        <begin position="1696"/>
        <end position="1717"/>
    </location>
</feature>
<evidence type="ECO:0000256" key="6">
    <source>
        <dbReference type="ARBA" id="ARBA00023010"/>
    </source>
</evidence>
<accession>A0A6J2U7U6</accession>
<evidence type="ECO:0000256" key="7">
    <source>
        <dbReference type="ARBA" id="ARBA00023132"/>
    </source>
</evidence>
<evidence type="ECO:0000256" key="13">
    <source>
        <dbReference type="SAM" id="MobiDB-lite"/>
    </source>
</evidence>
<feature type="domain" description="Nucleoporin Nup159/Nup146 N-terminal" evidence="14">
    <location>
        <begin position="31"/>
        <end position="382"/>
    </location>
</feature>
<evidence type="ECO:0000256" key="5">
    <source>
        <dbReference type="ARBA" id="ARBA00022927"/>
    </source>
</evidence>
<keyword evidence="12" id="KW-0175">Coiled coil</keyword>
<evidence type="ECO:0000313" key="16">
    <source>
        <dbReference type="RefSeq" id="XP_030384399.1"/>
    </source>
</evidence>